<name>A0ABC8T9P6_9AQUA</name>
<keyword evidence="2" id="KW-1185">Reference proteome</keyword>
<evidence type="ECO:0000313" key="2">
    <source>
        <dbReference type="Proteomes" id="UP001642360"/>
    </source>
</evidence>
<gene>
    <name evidence="1" type="ORF">ILEXP_LOCUS35348</name>
</gene>
<protein>
    <submittedName>
        <fullName evidence="1">Uncharacterized protein</fullName>
    </submittedName>
</protein>
<dbReference type="AlphaFoldDB" id="A0ABC8T9P6"/>
<sequence length="80" mass="9011">MQRGSSEVYEWVVANGARDSPTRDWTWVSSSTRERVGHGCQDIAMFLKIFSKDRLQNKPVVKGNSVNFKRFSSGSANLDS</sequence>
<evidence type="ECO:0000313" key="1">
    <source>
        <dbReference type="EMBL" id="CAK9166140.1"/>
    </source>
</evidence>
<dbReference type="Proteomes" id="UP001642360">
    <property type="component" value="Unassembled WGS sequence"/>
</dbReference>
<accession>A0ABC8T9P6</accession>
<dbReference type="EMBL" id="CAUOFW020004545">
    <property type="protein sequence ID" value="CAK9166140.1"/>
    <property type="molecule type" value="Genomic_DNA"/>
</dbReference>
<organism evidence="1 2">
    <name type="scientific">Ilex paraguariensis</name>
    <name type="common">yerba mate</name>
    <dbReference type="NCBI Taxonomy" id="185542"/>
    <lineage>
        <taxon>Eukaryota</taxon>
        <taxon>Viridiplantae</taxon>
        <taxon>Streptophyta</taxon>
        <taxon>Embryophyta</taxon>
        <taxon>Tracheophyta</taxon>
        <taxon>Spermatophyta</taxon>
        <taxon>Magnoliopsida</taxon>
        <taxon>eudicotyledons</taxon>
        <taxon>Gunneridae</taxon>
        <taxon>Pentapetalae</taxon>
        <taxon>asterids</taxon>
        <taxon>campanulids</taxon>
        <taxon>Aquifoliales</taxon>
        <taxon>Aquifoliaceae</taxon>
        <taxon>Ilex</taxon>
    </lineage>
</organism>
<reference evidence="1 2" key="1">
    <citation type="submission" date="2024-02" db="EMBL/GenBank/DDBJ databases">
        <authorList>
            <person name="Vignale AGUSTIN F."/>
            <person name="Sosa J E."/>
            <person name="Modenutti C."/>
        </authorList>
    </citation>
    <scope>NUCLEOTIDE SEQUENCE [LARGE SCALE GENOMIC DNA]</scope>
</reference>
<proteinExistence type="predicted"/>
<comment type="caution">
    <text evidence="1">The sequence shown here is derived from an EMBL/GenBank/DDBJ whole genome shotgun (WGS) entry which is preliminary data.</text>
</comment>